<organism evidence="2 3">
    <name type="scientific">Parastrongyloides trichosuri</name>
    <name type="common">Possum-specific nematode worm</name>
    <dbReference type="NCBI Taxonomy" id="131310"/>
    <lineage>
        <taxon>Eukaryota</taxon>
        <taxon>Metazoa</taxon>
        <taxon>Ecdysozoa</taxon>
        <taxon>Nematoda</taxon>
        <taxon>Chromadorea</taxon>
        <taxon>Rhabditida</taxon>
        <taxon>Tylenchina</taxon>
        <taxon>Panagrolaimomorpha</taxon>
        <taxon>Strongyloidoidea</taxon>
        <taxon>Strongyloididae</taxon>
        <taxon>Parastrongyloides</taxon>
    </lineage>
</organism>
<reference evidence="3" key="1">
    <citation type="submission" date="2017-02" db="UniProtKB">
        <authorList>
            <consortium name="WormBaseParasite"/>
        </authorList>
    </citation>
    <scope>IDENTIFICATION</scope>
</reference>
<sequence>MLSQIYYCDRIYSPYTISEDNDIIIISPNTLNNHVTDLKNKFEEVKNHSNDNKNLSNSKKTLNKTSAKKLLESRGFTKEECITYGALTLPDYKKSDTNIDRENNKEDKEKEKLWTPIRNQPNVKVSSFIKNLENINKNGVVKETNECIQQVFDNLKDEISVTPLLKGVIPSGNKNDVNTPLYHSTSKGLRPKELFQKRKNNYKNDVCTGLQKLIKTTPFSKNALEKLHKKNRKKIKDSEKIIKAKGSVKDLRNIFEEKRLRNSNIPVLITKLINKKSFSNYETIIEDNMESEC</sequence>
<keyword evidence="1" id="KW-0175">Coiled coil</keyword>
<evidence type="ECO:0000313" key="3">
    <source>
        <dbReference type="WBParaSite" id="PTRK_0000015800.1"/>
    </source>
</evidence>
<feature type="coiled-coil region" evidence="1">
    <location>
        <begin position="38"/>
        <end position="65"/>
    </location>
</feature>
<dbReference type="AlphaFoldDB" id="A0A0N4Z0C5"/>
<accession>A0A0N4Z0C5</accession>
<protein>
    <submittedName>
        <fullName evidence="3">Uncharacterized protein</fullName>
    </submittedName>
</protein>
<proteinExistence type="predicted"/>
<dbReference type="WBParaSite" id="PTRK_0000015800.1">
    <property type="protein sequence ID" value="PTRK_0000015800.1"/>
    <property type="gene ID" value="PTRK_0000015800"/>
</dbReference>
<evidence type="ECO:0000256" key="1">
    <source>
        <dbReference type="SAM" id="Coils"/>
    </source>
</evidence>
<name>A0A0N4Z0C5_PARTI</name>
<evidence type="ECO:0000313" key="2">
    <source>
        <dbReference type="Proteomes" id="UP000038045"/>
    </source>
</evidence>
<dbReference type="Proteomes" id="UP000038045">
    <property type="component" value="Unplaced"/>
</dbReference>
<keyword evidence="2" id="KW-1185">Reference proteome</keyword>